<dbReference type="SMART" id="SM00322">
    <property type="entry name" value="KH"/>
    <property type="match status" value="2"/>
</dbReference>
<dbReference type="PROSITE" id="PS50084">
    <property type="entry name" value="KH_TYPE_1"/>
    <property type="match status" value="2"/>
</dbReference>
<evidence type="ECO:0000259" key="3">
    <source>
        <dbReference type="SMART" id="SM00322"/>
    </source>
</evidence>
<dbReference type="GO" id="GO:0003723">
    <property type="term" value="F:RNA binding"/>
    <property type="evidence" value="ECO:0007669"/>
    <property type="project" value="UniProtKB-UniRule"/>
</dbReference>
<dbReference type="InterPro" id="IPR004088">
    <property type="entry name" value="KH_dom_type_1"/>
</dbReference>
<dbReference type="InterPro" id="IPR004087">
    <property type="entry name" value="KH_dom"/>
</dbReference>
<evidence type="ECO:0000256" key="2">
    <source>
        <dbReference type="SAM" id="MobiDB-lite"/>
    </source>
</evidence>
<dbReference type="Gene3D" id="3.30.1370.10">
    <property type="entry name" value="K Homology domain, type 1"/>
    <property type="match status" value="2"/>
</dbReference>
<feature type="domain" description="K Homology" evidence="3">
    <location>
        <begin position="76"/>
        <end position="146"/>
    </location>
</feature>
<dbReference type="InterPro" id="IPR036612">
    <property type="entry name" value="KH_dom_type_1_sf"/>
</dbReference>
<keyword evidence="5" id="KW-1185">Reference proteome</keyword>
<comment type="caution">
    <text evidence="4">The sequence shown here is derived from an EMBL/GenBank/DDBJ whole genome shotgun (WGS) entry which is preliminary data.</text>
</comment>
<reference evidence="4" key="1">
    <citation type="submission" date="2020-07" db="EMBL/GenBank/DDBJ databases">
        <title>The High-quality genome of the commercially important snow crab, Chionoecetes opilio.</title>
        <authorList>
            <person name="Jeong J.-H."/>
            <person name="Ryu S."/>
        </authorList>
    </citation>
    <scope>NUCLEOTIDE SEQUENCE</scope>
    <source>
        <strain evidence="4">MADBK_172401_WGS</strain>
        <tissue evidence="4">Digestive gland</tissue>
    </source>
</reference>
<feature type="domain" description="K Homology" evidence="3">
    <location>
        <begin position="3"/>
        <end position="59"/>
    </location>
</feature>
<dbReference type="SUPFAM" id="SSF54791">
    <property type="entry name" value="Eukaryotic type KH-domain (KH-domain type I)"/>
    <property type="match status" value="2"/>
</dbReference>
<evidence type="ECO:0000313" key="5">
    <source>
        <dbReference type="Proteomes" id="UP000770661"/>
    </source>
</evidence>
<evidence type="ECO:0000313" key="4">
    <source>
        <dbReference type="EMBL" id="KAG0720923.1"/>
    </source>
</evidence>
<evidence type="ECO:0000256" key="1">
    <source>
        <dbReference type="PROSITE-ProRule" id="PRU00117"/>
    </source>
</evidence>
<dbReference type="EMBL" id="JACEEZ010012047">
    <property type="protein sequence ID" value="KAG0720923.1"/>
    <property type="molecule type" value="Genomic_DNA"/>
</dbReference>
<dbReference type="Proteomes" id="UP000770661">
    <property type="component" value="Unassembled WGS sequence"/>
</dbReference>
<dbReference type="CDD" id="cd00105">
    <property type="entry name" value="KH-I"/>
    <property type="match status" value="1"/>
</dbReference>
<organism evidence="4 5">
    <name type="scientific">Chionoecetes opilio</name>
    <name type="common">Atlantic snow crab</name>
    <name type="synonym">Cancer opilio</name>
    <dbReference type="NCBI Taxonomy" id="41210"/>
    <lineage>
        <taxon>Eukaryota</taxon>
        <taxon>Metazoa</taxon>
        <taxon>Ecdysozoa</taxon>
        <taxon>Arthropoda</taxon>
        <taxon>Crustacea</taxon>
        <taxon>Multicrustacea</taxon>
        <taxon>Malacostraca</taxon>
        <taxon>Eumalacostraca</taxon>
        <taxon>Eucarida</taxon>
        <taxon>Decapoda</taxon>
        <taxon>Pleocyemata</taxon>
        <taxon>Brachyura</taxon>
        <taxon>Eubrachyura</taxon>
        <taxon>Majoidea</taxon>
        <taxon>Majidae</taxon>
        <taxon>Chionoecetes</taxon>
    </lineage>
</organism>
<name>A0A8J4Y3M8_CHIOP</name>
<accession>A0A8J4Y3M8</accession>
<dbReference type="GO" id="GO:0010468">
    <property type="term" value="P:regulation of gene expression"/>
    <property type="evidence" value="ECO:0007669"/>
    <property type="project" value="UniProtKB-ARBA"/>
</dbReference>
<protein>
    <submittedName>
        <fullName evidence="4">Vigilin</fullName>
    </submittedName>
</protein>
<feature type="region of interest" description="Disordered" evidence="2">
    <location>
        <begin position="166"/>
        <end position="185"/>
    </location>
</feature>
<gene>
    <name evidence="4" type="primary">HDLBP_1</name>
    <name evidence="4" type="ORF">GWK47_047470</name>
</gene>
<keyword evidence="1" id="KW-0694">RNA-binding</keyword>
<sequence>MRRHVIGPRGETVDKLYQQYTSLVVRVPPAHDTLSQEVVLKGLKSQASAAAKDLTQHLQDIEAKTLEAAERRRQRQACEEVLEVAPDLRRHVVGPGGEALLKLAQEYPGVRVKVPPPTDTTTKTVTIRGPPAQVSAVKDRIVSRLQAEQQRREQLRQQRLQWQGQRQQQRHQWQQQHQQWQQQRQ</sequence>
<dbReference type="Pfam" id="PF00013">
    <property type="entry name" value="KH_1"/>
    <property type="match status" value="1"/>
</dbReference>
<proteinExistence type="predicted"/>
<dbReference type="AlphaFoldDB" id="A0A8J4Y3M8"/>